<organism evidence="10 11">
    <name type="scientific">Neonectria ditissima</name>
    <dbReference type="NCBI Taxonomy" id="78410"/>
    <lineage>
        <taxon>Eukaryota</taxon>
        <taxon>Fungi</taxon>
        <taxon>Dikarya</taxon>
        <taxon>Ascomycota</taxon>
        <taxon>Pezizomycotina</taxon>
        <taxon>Sordariomycetes</taxon>
        <taxon>Hypocreomycetidae</taxon>
        <taxon>Hypocreales</taxon>
        <taxon>Nectriaceae</taxon>
        <taxon>Neonectria</taxon>
    </lineage>
</organism>
<evidence type="ECO:0008006" key="12">
    <source>
        <dbReference type="Google" id="ProtNLM"/>
    </source>
</evidence>
<keyword evidence="3" id="KW-0285">Flavoprotein</keyword>
<comment type="cofactor">
    <cofactor evidence="1">
        <name>FAD</name>
        <dbReference type="ChEBI" id="CHEBI:57692"/>
    </cofactor>
</comment>
<evidence type="ECO:0000313" key="10">
    <source>
        <dbReference type="EMBL" id="KPM36002.1"/>
    </source>
</evidence>
<dbReference type="InterPro" id="IPR006094">
    <property type="entry name" value="Oxid_FAD_bind_N"/>
</dbReference>
<dbReference type="PROSITE" id="PS51387">
    <property type="entry name" value="FAD_PCMH"/>
    <property type="match status" value="1"/>
</dbReference>
<dbReference type="InterPro" id="IPR016164">
    <property type="entry name" value="FAD-linked_Oxase-like_C"/>
</dbReference>
<dbReference type="GO" id="GO:0016491">
    <property type="term" value="F:oxidoreductase activity"/>
    <property type="evidence" value="ECO:0007669"/>
    <property type="project" value="UniProtKB-KW"/>
</dbReference>
<dbReference type="SUPFAM" id="SSF57701">
    <property type="entry name" value="Zn2/Cys6 DNA-binding domain"/>
    <property type="match status" value="1"/>
</dbReference>
<proteinExistence type="inferred from homology"/>
<evidence type="ECO:0000256" key="1">
    <source>
        <dbReference type="ARBA" id="ARBA00001974"/>
    </source>
</evidence>
<dbReference type="Pfam" id="PF11951">
    <property type="entry name" value="Fungal_trans_2"/>
    <property type="match status" value="1"/>
</dbReference>
<comment type="similarity">
    <text evidence="2">Belongs to the oxygen-dependent FAD-linked oxidoreductase family.</text>
</comment>
<feature type="domain" description="FAD-binding PCMH-type" evidence="9">
    <location>
        <begin position="638"/>
        <end position="807"/>
    </location>
</feature>
<dbReference type="Pfam" id="PF08031">
    <property type="entry name" value="BBE"/>
    <property type="match status" value="1"/>
</dbReference>
<reference evidence="10 11" key="1">
    <citation type="submission" date="2015-09" db="EMBL/GenBank/DDBJ databases">
        <title>Draft genome of a European isolate of the apple canker pathogen Neonectria ditissima.</title>
        <authorList>
            <person name="Gomez-Cortecero A."/>
            <person name="Harrison R.J."/>
            <person name="Armitage A.D."/>
        </authorList>
    </citation>
    <scope>NUCLEOTIDE SEQUENCE [LARGE SCALE GENOMIC DNA]</scope>
    <source>
        <strain evidence="10 11">R09/05</strain>
    </source>
</reference>
<dbReference type="InterPro" id="IPR016166">
    <property type="entry name" value="FAD-bd_PCMH"/>
</dbReference>
<dbReference type="Gene3D" id="3.30.43.10">
    <property type="entry name" value="Uridine Diphospho-n-acetylenolpyruvylglucosamine Reductase, domain 2"/>
    <property type="match status" value="1"/>
</dbReference>
<dbReference type="PANTHER" id="PTHR42973:SF39">
    <property type="entry name" value="FAD-BINDING PCMH-TYPE DOMAIN-CONTAINING PROTEIN"/>
    <property type="match status" value="1"/>
</dbReference>
<dbReference type="Proteomes" id="UP000050424">
    <property type="component" value="Unassembled WGS sequence"/>
</dbReference>
<comment type="caution">
    <text evidence="10">The sequence shown here is derived from an EMBL/GenBank/DDBJ whole genome shotgun (WGS) entry which is preliminary data.</text>
</comment>
<dbReference type="InterPro" id="IPR036318">
    <property type="entry name" value="FAD-bd_PCMH-like_sf"/>
</dbReference>
<evidence type="ECO:0000256" key="5">
    <source>
        <dbReference type="ARBA" id="ARBA00023002"/>
    </source>
</evidence>
<dbReference type="InterPro" id="IPR001138">
    <property type="entry name" value="Zn2Cys6_DnaBD"/>
</dbReference>
<evidence type="ECO:0000256" key="7">
    <source>
        <dbReference type="SAM" id="MobiDB-lite"/>
    </source>
</evidence>
<dbReference type="SMART" id="SM00066">
    <property type="entry name" value="GAL4"/>
    <property type="match status" value="1"/>
</dbReference>
<dbReference type="Gene3D" id="3.30.465.10">
    <property type="match status" value="1"/>
</dbReference>
<dbReference type="InterPro" id="IPR050416">
    <property type="entry name" value="FAD-linked_Oxidoreductase"/>
</dbReference>
<dbReference type="CDD" id="cd00067">
    <property type="entry name" value="GAL4"/>
    <property type="match status" value="1"/>
</dbReference>
<dbReference type="Pfam" id="PF00172">
    <property type="entry name" value="Zn_clus"/>
    <property type="match status" value="1"/>
</dbReference>
<evidence type="ECO:0000259" key="9">
    <source>
        <dbReference type="PROSITE" id="PS51387"/>
    </source>
</evidence>
<evidence type="ECO:0000256" key="4">
    <source>
        <dbReference type="ARBA" id="ARBA00022827"/>
    </source>
</evidence>
<evidence type="ECO:0000313" key="11">
    <source>
        <dbReference type="Proteomes" id="UP000050424"/>
    </source>
</evidence>
<feature type="region of interest" description="Disordered" evidence="7">
    <location>
        <begin position="455"/>
        <end position="495"/>
    </location>
</feature>
<sequence>MSGPEVLQIQAPRRRAERQTSSCTECRRRKQKCSQGRPCINCVRRFPQPICEYRARIPKRNTNVGGTDGPRRIVALTNGPYAHLNPAAVYEIISELDEPVGFVSPIDSPDSVTSTSPDKNNSSSETLSNPWVPFKVPLNEDTDPETMLENLRLILERRLSIANLIIEDESEDYARGQLALHDARRLLSLPVEGPMEQLRFLPMVPTKMNKELVRIHLQLLCRFKVSVDGNPAPNNVFMMHWVPCCVQDPLLLQIVLFTSACFFSETGHIPKTLALLHKGKVYSMLNQQLRDPAAQTSDTCILGVAQMVIDSWYWGATADLNTHILGLKQMIAMRGGLNELGLHGFLSKTIIIHDVVMALAHEIEPSIYGFPGFEFTDPIMIPFHAALNTPLIFGWPSFEGCANSLQLHPSTAKILDDVRYLINKVIALPEYPTKSENKKVMTAAGLLRNYIADMPADTPARDNPNSRTNSAATSPKSTEEGQSPDSLRSDESSPSVELPDLMYRCVRMTAIIYCRAILNRTPTSTVCNEIDFLMIWQAVWQVSLPTWNATIGLFLWVMLAVVPSSHKTKIARFIKTLMVSGFMTVGVENWHIVMDVTRTALKLQRWLASGDNSQDDGDDKGLRGGESIVDKYGFAIPNVLPDAAVVKPTCAKEVSAAVQFAVAAKIPLTVCCGGHSSSGTSSSDGMVVDLGKMRNVEVNSAEMTVTFDGGCLWEDVDTSLERLGFATVGGVVNHTGVGGLILGGGHGYLTPLHGLTIDNLLWAEVVIADGTIVEASEEKDSDLFWAIRGAGAQFGVVTRFTARIHRQGPVWSGTIAYTPDKLPELVEVANELHDRHNSEGHCIALGIGYGPDNVTRVVSAIPCFHGTEESAKGYFSKLLHIEAIANNTAMITTAQMNTLLNPVFEHGIRRLMGSGNVTMPLDSRALTQTAEMFWGYCDARSGMGKSVIAIEIFSTDKIRAVAQDATAYANRGDFYDAMTAFGWEDEALDADVRRFNRAICEQIRKSNGYAGPGGGDSKEPVGRYINIEADSISPRDAYGINYPRLRDLKSKYDPHNVFHKWHGIAEK</sequence>
<evidence type="ECO:0000256" key="6">
    <source>
        <dbReference type="ARBA" id="ARBA00023242"/>
    </source>
</evidence>
<dbReference type="AlphaFoldDB" id="A0A0P7B6C1"/>
<dbReference type="Gene3D" id="4.10.240.10">
    <property type="entry name" value="Zn(2)-C6 fungal-type DNA-binding domain"/>
    <property type="match status" value="1"/>
</dbReference>
<evidence type="ECO:0000256" key="3">
    <source>
        <dbReference type="ARBA" id="ARBA00022630"/>
    </source>
</evidence>
<keyword evidence="5" id="KW-0560">Oxidoreductase</keyword>
<dbReference type="GO" id="GO:0071949">
    <property type="term" value="F:FAD binding"/>
    <property type="evidence" value="ECO:0007669"/>
    <property type="project" value="InterPro"/>
</dbReference>
<dbReference type="STRING" id="78410.A0A0P7B6C1"/>
<feature type="compositionally biased region" description="Polar residues" evidence="7">
    <location>
        <begin position="463"/>
        <end position="486"/>
    </location>
</feature>
<dbReference type="Gene3D" id="3.40.462.20">
    <property type="match status" value="1"/>
</dbReference>
<dbReference type="InterPro" id="IPR021858">
    <property type="entry name" value="Fun_TF"/>
</dbReference>
<feature type="domain" description="Zn(2)-C6 fungal-type" evidence="8">
    <location>
        <begin position="22"/>
        <end position="53"/>
    </location>
</feature>
<dbReference type="Pfam" id="PF01565">
    <property type="entry name" value="FAD_binding_4"/>
    <property type="match status" value="1"/>
</dbReference>
<gene>
    <name evidence="10" type="ORF">AK830_g10582</name>
</gene>
<dbReference type="EMBL" id="LKCW01000223">
    <property type="protein sequence ID" value="KPM36002.1"/>
    <property type="molecule type" value="Genomic_DNA"/>
</dbReference>
<dbReference type="SUPFAM" id="SSF55103">
    <property type="entry name" value="FAD-linked oxidases, C-terminal domain"/>
    <property type="match status" value="1"/>
</dbReference>
<dbReference type="PROSITE" id="PS50048">
    <property type="entry name" value="ZN2_CY6_FUNGAL_2"/>
    <property type="match status" value="1"/>
</dbReference>
<evidence type="ECO:0000259" key="8">
    <source>
        <dbReference type="PROSITE" id="PS50048"/>
    </source>
</evidence>
<feature type="compositionally biased region" description="Low complexity" evidence="7">
    <location>
        <begin position="104"/>
        <end position="118"/>
    </location>
</feature>
<dbReference type="SUPFAM" id="SSF56176">
    <property type="entry name" value="FAD-binding/transporter-associated domain-like"/>
    <property type="match status" value="1"/>
</dbReference>
<dbReference type="InterPro" id="IPR012951">
    <property type="entry name" value="BBE"/>
</dbReference>
<dbReference type="PANTHER" id="PTHR42973">
    <property type="entry name" value="BINDING OXIDOREDUCTASE, PUTATIVE (AFU_ORTHOLOGUE AFUA_1G17690)-RELATED"/>
    <property type="match status" value="1"/>
</dbReference>
<dbReference type="GO" id="GO:0000981">
    <property type="term" value="F:DNA-binding transcription factor activity, RNA polymerase II-specific"/>
    <property type="evidence" value="ECO:0007669"/>
    <property type="project" value="InterPro"/>
</dbReference>
<evidence type="ECO:0000256" key="2">
    <source>
        <dbReference type="ARBA" id="ARBA00005466"/>
    </source>
</evidence>
<keyword evidence="4" id="KW-0274">FAD</keyword>
<feature type="compositionally biased region" description="Polar residues" evidence="7">
    <location>
        <begin position="119"/>
        <end position="128"/>
    </location>
</feature>
<dbReference type="InterPro" id="IPR016167">
    <property type="entry name" value="FAD-bd_PCMH_sub1"/>
</dbReference>
<protein>
    <recommendedName>
        <fullName evidence="12">FAD-binding PCMH-type domain-containing protein</fullName>
    </recommendedName>
</protein>
<name>A0A0P7B6C1_9HYPO</name>
<dbReference type="OrthoDB" id="415825at2759"/>
<accession>A0A0P7B6C1</accession>
<dbReference type="InterPro" id="IPR036864">
    <property type="entry name" value="Zn2-C6_fun-type_DNA-bd_sf"/>
</dbReference>
<dbReference type="InterPro" id="IPR016169">
    <property type="entry name" value="FAD-bd_PCMH_sub2"/>
</dbReference>
<dbReference type="PROSITE" id="PS00463">
    <property type="entry name" value="ZN2_CY6_FUNGAL_1"/>
    <property type="match status" value="1"/>
</dbReference>
<keyword evidence="11" id="KW-1185">Reference proteome</keyword>
<feature type="region of interest" description="Disordered" evidence="7">
    <location>
        <begin position="104"/>
        <end position="128"/>
    </location>
</feature>
<dbReference type="GO" id="GO:0008270">
    <property type="term" value="F:zinc ion binding"/>
    <property type="evidence" value="ECO:0007669"/>
    <property type="project" value="InterPro"/>
</dbReference>
<keyword evidence="6" id="KW-0539">Nucleus</keyword>